<dbReference type="GO" id="GO:0003677">
    <property type="term" value="F:DNA binding"/>
    <property type="evidence" value="ECO:0007669"/>
    <property type="project" value="InterPro"/>
</dbReference>
<dbReference type="RefSeq" id="WP_099018706.1">
    <property type="nucleotide sequence ID" value="NZ_NIHB01000001.1"/>
</dbReference>
<keyword evidence="5" id="KW-1185">Reference proteome</keyword>
<dbReference type="PANTHER" id="PTHR37299:SF1">
    <property type="entry name" value="STAGE 0 SPORULATION PROTEIN A HOMOLOG"/>
    <property type="match status" value="1"/>
</dbReference>
<dbReference type="PANTHER" id="PTHR37299">
    <property type="entry name" value="TRANSCRIPTIONAL REGULATOR-RELATED"/>
    <property type="match status" value="1"/>
</dbReference>
<dbReference type="OrthoDB" id="9781059at2"/>
<dbReference type="EMBL" id="SNZB01000001">
    <property type="protein sequence ID" value="TDR23605.1"/>
    <property type="molecule type" value="Genomic_DNA"/>
</dbReference>
<dbReference type="InterPro" id="IPR046947">
    <property type="entry name" value="LytR-like"/>
</dbReference>
<dbReference type="Proteomes" id="UP000295724">
    <property type="component" value="Unassembled WGS sequence"/>
</dbReference>
<evidence type="ECO:0000259" key="3">
    <source>
        <dbReference type="PROSITE" id="PS50930"/>
    </source>
</evidence>
<dbReference type="InterPro" id="IPR012379">
    <property type="entry name" value="LytTR_MHYE"/>
</dbReference>
<organism evidence="4 5">
    <name type="scientific">Marinicella litoralis</name>
    <dbReference type="NCBI Taxonomy" id="644220"/>
    <lineage>
        <taxon>Bacteria</taxon>
        <taxon>Pseudomonadati</taxon>
        <taxon>Pseudomonadota</taxon>
        <taxon>Gammaproteobacteria</taxon>
        <taxon>Lysobacterales</taxon>
        <taxon>Marinicellaceae</taxon>
        <taxon>Marinicella</taxon>
    </lineage>
</organism>
<reference evidence="4 5" key="1">
    <citation type="submission" date="2019-03" db="EMBL/GenBank/DDBJ databases">
        <title>Genomic Encyclopedia of Type Strains, Phase IV (KMG-IV): sequencing the most valuable type-strain genomes for metagenomic binning, comparative biology and taxonomic classification.</title>
        <authorList>
            <person name="Goeker M."/>
        </authorList>
    </citation>
    <scope>NUCLEOTIDE SEQUENCE [LARGE SCALE GENOMIC DNA]</scope>
    <source>
        <strain evidence="4 5">DSM 25488</strain>
    </source>
</reference>
<keyword evidence="2" id="KW-1133">Transmembrane helix</keyword>
<dbReference type="PROSITE" id="PS50930">
    <property type="entry name" value="HTH_LYTTR"/>
    <property type="match status" value="1"/>
</dbReference>
<keyword evidence="2" id="KW-0812">Transmembrane</keyword>
<evidence type="ECO:0000256" key="1">
    <source>
        <dbReference type="ARBA" id="ARBA00023012"/>
    </source>
</evidence>
<protein>
    <submittedName>
        <fullName evidence="4">LytTR family transcriptional regulator</fullName>
    </submittedName>
</protein>
<name>A0A4R6XUC6_9GAMM</name>
<sequence length="276" mass="32237">MAFKADKFWASFIWFWLGLATIGMIKAHLRSVTVADDLTRNQVNFLSWEPYVWEYSSTLVMLSLVFAVAYWVKKQPLFTPQWLKSLGWHFMGSMVFSLLHVLLMVLIRKLVYQWVGSHYDFGDWTAEWWYEYRKDVVTYFTLLLLIELYFYLKLSLRTQSDTGLQGPITQLKIKTQQGITLLDPNDIISVESGGNYVYIHDTNGNVLLHRKTMTQMQDQLSPAQFLRIHRSYIVNLKMINGLKDQGKDPCTLLLTNGKEVPVSRKYRKEVISLVAM</sequence>
<dbReference type="Gene3D" id="2.40.50.1020">
    <property type="entry name" value="LytTr DNA-binding domain"/>
    <property type="match status" value="1"/>
</dbReference>
<feature type="domain" description="HTH LytTR-type" evidence="3">
    <location>
        <begin position="171"/>
        <end position="276"/>
    </location>
</feature>
<feature type="transmembrane region" description="Helical" evidence="2">
    <location>
        <begin position="136"/>
        <end position="152"/>
    </location>
</feature>
<dbReference type="Pfam" id="PF04397">
    <property type="entry name" value="LytTR"/>
    <property type="match status" value="1"/>
</dbReference>
<gene>
    <name evidence="4" type="ORF">C8D91_0469</name>
</gene>
<accession>A0A4R6XUC6</accession>
<dbReference type="GO" id="GO:0000156">
    <property type="term" value="F:phosphorelay response regulator activity"/>
    <property type="evidence" value="ECO:0007669"/>
    <property type="project" value="InterPro"/>
</dbReference>
<dbReference type="AlphaFoldDB" id="A0A4R6XUC6"/>
<evidence type="ECO:0000313" key="4">
    <source>
        <dbReference type="EMBL" id="TDR23605.1"/>
    </source>
</evidence>
<dbReference type="SMART" id="SM00850">
    <property type="entry name" value="LytTR"/>
    <property type="match status" value="1"/>
</dbReference>
<dbReference type="InterPro" id="IPR007492">
    <property type="entry name" value="LytTR_DNA-bd_dom"/>
</dbReference>
<keyword evidence="1" id="KW-0902">Two-component regulatory system</keyword>
<dbReference type="PIRSF" id="PIRSF031767">
    <property type="entry name" value="MHYE_LytTR"/>
    <property type="match status" value="1"/>
</dbReference>
<keyword evidence="2" id="KW-0472">Membrane</keyword>
<comment type="caution">
    <text evidence="4">The sequence shown here is derived from an EMBL/GenBank/DDBJ whole genome shotgun (WGS) entry which is preliminary data.</text>
</comment>
<proteinExistence type="predicted"/>
<evidence type="ECO:0000313" key="5">
    <source>
        <dbReference type="Proteomes" id="UP000295724"/>
    </source>
</evidence>
<feature type="transmembrane region" description="Helical" evidence="2">
    <location>
        <begin position="51"/>
        <end position="72"/>
    </location>
</feature>
<feature type="transmembrane region" description="Helical" evidence="2">
    <location>
        <begin position="93"/>
        <end position="116"/>
    </location>
</feature>
<evidence type="ECO:0000256" key="2">
    <source>
        <dbReference type="SAM" id="Phobius"/>
    </source>
</evidence>